<sequence length="192" mass="21946">MKKIILTLFFTASLLIISACGKNNEVKMVTDSVSEPIVVITDTSKDPKSENNDFWLDSESKNIYFKKIFWSSDFKNGPFYSKQVEKNDADIKKILKGKKTDIVPLPKHNKIEMVKELKHPTPNYILGKISGENGKEITWKQTYKNPGPDADFQIKLPSFKGKSAVVSLRFIWLNENHDCYGVADKIFNIKKI</sequence>
<dbReference type="EMBL" id="CP063687">
    <property type="protein sequence ID" value="QOY26851.1"/>
    <property type="molecule type" value="Genomic_DNA"/>
</dbReference>
<organism evidence="1 2">
    <name type="scientific">Bacillus velezensis</name>
    <dbReference type="NCBI Taxonomy" id="492670"/>
    <lineage>
        <taxon>Bacteria</taxon>
        <taxon>Bacillati</taxon>
        <taxon>Bacillota</taxon>
        <taxon>Bacilli</taxon>
        <taxon>Bacillales</taxon>
        <taxon>Bacillaceae</taxon>
        <taxon>Bacillus</taxon>
        <taxon>Bacillus amyloliquefaciens group</taxon>
    </lineage>
</organism>
<dbReference type="PROSITE" id="PS51257">
    <property type="entry name" value="PROKAR_LIPOPROTEIN"/>
    <property type="match status" value="1"/>
</dbReference>
<protein>
    <recommendedName>
        <fullName evidence="3">Lipoprotein</fullName>
    </recommendedName>
</protein>
<reference evidence="2" key="1">
    <citation type="submission" date="2020-10" db="EMBL/GenBank/DDBJ databases">
        <title>Complete genome sequence of Bacillus velezensis NST6.</title>
        <authorList>
            <person name="Choi J."/>
        </authorList>
    </citation>
    <scope>NUCLEOTIDE SEQUENCE [LARGE SCALE GENOMIC DNA]</scope>
    <source>
        <strain evidence="2">NST6</strain>
    </source>
</reference>
<accession>A0A411ABV2</accession>
<name>A0A411ABV2_BACVE</name>
<dbReference type="Proteomes" id="UP000587477">
    <property type="component" value="Chromosome"/>
</dbReference>
<proteinExistence type="predicted"/>
<gene>
    <name evidence="1" type="ORF">BACVE_001862</name>
</gene>
<dbReference type="RefSeq" id="WP_017418557.1">
    <property type="nucleotide sequence ID" value="NZ_BDDG01000001.1"/>
</dbReference>
<evidence type="ECO:0008006" key="3">
    <source>
        <dbReference type="Google" id="ProtNLM"/>
    </source>
</evidence>
<dbReference type="AlphaFoldDB" id="A0A411ABV2"/>
<evidence type="ECO:0000313" key="1">
    <source>
        <dbReference type="EMBL" id="QOY26851.1"/>
    </source>
</evidence>
<evidence type="ECO:0000313" key="2">
    <source>
        <dbReference type="Proteomes" id="UP000587477"/>
    </source>
</evidence>